<comment type="caution">
    <text evidence="1">The sequence shown here is derived from an EMBL/GenBank/DDBJ whole genome shotgun (WGS) entry which is preliminary data.</text>
</comment>
<name>A0A5N6PLF6_9ASTR</name>
<dbReference type="InterPro" id="IPR012876">
    <property type="entry name" value="DUF1677_pln"/>
</dbReference>
<dbReference type="EMBL" id="SZYD01000003">
    <property type="protein sequence ID" value="KAD6794723.1"/>
    <property type="molecule type" value="Genomic_DNA"/>
</dbReference>
<evidence type="ECO:0000313" key="2">
    <source>
        <dbReference type="Proteomes" id="UP000326396"/>
    </source>
</evidence>
<gene>
    <name evidence="1" type="ORF">E3N88_05619</name>
</gene>
<evidence type="ECO:0008006" key="3">
    <source>
        <dbReference type="Google" id="ProtNLM"/>
    </source>
</evidence>
<proteinExistence type="predicted"/>
<dbReference type="PANTHER" id="PTHR33108:SF32">
    <property type="entry name" value="DUF1677 FAMILY PROTEIN (DUF1677)"/>
    <property type="match status" value="1"/>
</dbReference>
<organism evidence="1 2">
    <name type="scientific">Mikania micrantha</name>
    <name type="common">bitter vine</name>
    <dbReference type="NCBI Taxonomy" id="192012"/>
    <lineage>
        <taxon>Eukaryota</taxon>
        <taxon>Viridiplantae</taxon>
        <taxon>Streptophyta</taxon>
        <taxon>Embryophyta</taxon>
        <taxon>Tracheophyta</taxon>
        <taxon>Spermatophyta</taxon>
        <taxon>Magnoliopsida</taxon>
        <taxon>eudicotyledons</taxon>
        <taxon>Gunneridae</taxon>
        <taxon>Pentapetalae</taxon>
        <taxon>asterids</taxon>
        <taxon>campanulids</taxon>
        <taxon>Asterales</taxon>
        <taxon>Asteraceae</taxon>
        <taxon>Asteroideae</taxon>
        <taxon>Heliantheae alliance</taxon>
        <taxon>Eupatorieae</taxon>
        <taxon>Mikania</taxon>
    </lineage>
</organism>
<reference evidence="1 2" key="1">
    <citation type="submission" date="2019-05" db="EMBL/GenBank/DDBJ databases">
        <title>Mikania micrantha, genome provides insights into the molecular mechanism of rapid growth.</title>
        <authorList>
            <person name="Liu B."/>
        </authorList>
    </citation>
    <scope>NUCLEOTIDE SEQUENCE [LARGE SCALE GENOMIC DNA]</scope>
    <source>
        <strain evidence="1">NLD-2019</strain>
        <tissue evidence="1">Leaf</tissue>
    </source>
</reference>
<dbReference type="Proteomes" id="UP000326396">
    <property type="component" value="Linkage Group LG11"/>
</dbReference>
<dbReference type="OrthoDB" id="1911663at2759"/>
<protein>
    <recommendedName>
        <fullName evidence="3">DUF1677 domain-containing protein</fullName>
    </recommendedName>
</protein>
<keyword evidence="2" id="KW-1185">Reference proteome</keyword>
<accession>A0A5N6PLF6</accession>
<evidence type="ECO:0000313" key="1">
    <source>
        <dbReference type="EMBL" id="KAD6794723.1"/>
    </source>
</evidence>
<dbReference type="Pfam" id="PF07911">
    <property type="entry name" value="DUF1677"/>
    <property type="match status" value="1"/>
</dbReference>
<dbReference type="AlphaFoldDB" id="A0A5N6PLF6"/>
<sequence length="156" mass="17053">MESPAASTILITETPEVESATCDCCGLTEECTPEYIETVRERYDGKWICGLCGEAVKDEIVRNKRLISTEEAMASHVSFCRSPISSGSPADPTVRLIAAVRQIFRRSLDSPAAVRSMPCSPTTKISDSTMLSRSESCISDIALFDDSKKMMNDQTS</sequence>
<dbReference type="PANTHER" id="PTHR33108">
    <property type="entry name" value="OS01G0745000 PROTEIN"/>
    <property type="match status" value="1"/>
</dbReference>